<dbReference type="RefSeq" id="XP_065666760.1">
    <property type="nucleotide sequence ID" value="XM_065810688.1"/>
</dbReference>
<sequence length="147" mass="16626">MLSQGNVMVQASRLPDGIIFPMDTMEAFDAIEMKLKDINIANIIQVNILAGIGGRKVDEAVRRMMQQLLNNILALQFNCQRGQSKRVLKGTELFQVIYKTLKLNSLRSTCTMKDFGMSLAKWVIAARHRDGNRAKRGEARKQALIYL</sequence>
<proteinExistence type="predicted"/>
<evidence type="ECO:0000313" key="2">
    <source>
        <dbReference type="RefSeq" id="XP_065666759.1"/>
    </source>
</evidence>
<protein>
    <submittedName>
        <fullName evidence="2 3">Uncharacterized protein LOC136087564</fullName>
    </submittedName>
</protein>
<dbReference type="PANTHER" id="PTHR34153:SF2">
    <property type="entry name" value="SI:CH211-262H13.3-RELATED"/>
    <property type="match status" value="1"/>
</dbReference>
<accession>A0ABM4CXU3</accession>
<name>A0ABM4CXU3_HYDVU</name>
<reference evidence="2 3" key="1">
    <citation type="submission" date="2025-05" db="UniProtKB">
        <authorList>
            <consortium name="RefSeq"/>
        </authorList>
    </citation>
    <scope>IDENTIFICATION</scope>
</reference>
<keyword evidence="1" id="KW-1185">Reference proteome</keyword>
<gene>
    <name evidence="2 3" type="primary">LOC136087564</name>
</gene>
<dbReference type="RefSeq" id="XP_065666759.1">
    <property type="nucleotide sequence ID" value="XM_065810687.1"/>
</dbReference>
<dbReference type="PANTHER" id="PTHR34153">
    <property type="entry name" value="SI:CH211-262H13.3-RELATED-RELATED"/>
    <property type="match status" value="1"/>
</dbReference>
<evidence type="ECO:0000313" key="1">
    <source>
        <dbReference type="Proteomes" id="UP001652625"/>
    </source>
</evidence>
<organism evidence="1 2">
    <name type="scientific">Hydra vulgaris</name>
    <name type="common">Hydra</name>
    <name type="synonym">Hydra attenuata</name>
    <dbReference type="NCBI Taxonomy" id="6087"/>
    <lineage>
        <taxon>Eukaryota</taxon>
        <taxon>Metazoa</taxon>
        <taxon>Cnidaria</taxon>
        <taxon>Hydrozoa</taxon>
        <taxon>Hydroidolina</taxon>
        <taxon>Anthoathecata</taxon>
        <taxon>Aplanulata</taxon>
        <taxon>Hydridae</taxon>
        <taxon>Hydra</taxon>
    </lineage>
</organism>
<dbReference type="GeneID" id="136087564"/>
<evidence type="ECO:0000313" key="3">
    <source>
        <dbReference type="RefSeq" id="XP_065666760.1"/>
    </source>
</evidence>
<dbReference type="Proteomes" id="UP001652625">
    <property type="component" value="Chromosome 11"/>
</dbReference>